<dbReference type="InterPro" id="IPR036603">
    <property type="entry name" value="RBP11-like"/>
</dbReference>
<evidence type="ECO:0000256" key="4">
    <source>
        <dbReference type="ARBA" id="ARBA00023163"/>
    </source>
</evidence>
<evidence type="ECO:0000256" key="1">
    <source>
        <dbReference type="ARBA" id="ARBA00004123"/>
    </source>
</evidence>
<dbReference type="GO" id="GO:0005736">
    <property type="term" value="C:RNA polymerase I complex"/>
    <property type="evidence" value="ECO:0007669"/>
    <property type="project" value="TreeGrafter"/>
</dbReference>
<dbReference type="Pfam" id="PF13656">
    <property type="entry name" value="RNA_pol_L_2"/>
    <property type="match status" value="1"/>
</dbReference>
<dbReference type="GO" id="GO:0003899">
    <property type="term" value="F:DNA-directed RNA polymerase activity"/>
    <property type="evidence" value="ECO:0007669"/>
    <property type="project" value="InterPro"/>
</dbReference>
<evidence type="ECO:0000256" key="7">
    <source>
        <dbReference type="ARBA" id="ARBA00031757"/>
    </source>
</evidence>
<dbReference type="HAMAP" id="MF_00261">
    <property type="entry name" value="RNApol_arch_Rpo11"/>
    <property type="match status" value="1"/>
</dbReference>
<feature type="domain" description="DNA-directed RNA polymerase RBP11-like dimerisation" evidence="8">
    <location>
        <begin position="41"/>
        <end position="114"/>
    </location>
</feature>
<evidence type="ECO:0000256" key="5">
    <source>
        <dbReference type="ARBA" id="ARBA00023242"/>
    </source>
</evidence>
<dbReference type="EMBL" id="KB571113">
    <property type="protein sequence ID" value="EMP27324.1"/>
    <property type="molecule type" value="Genomic_DNA"/>
</dbReference>
<dbReference type="PROSITE" id="PS01154">
    <property type="entry name" value="RNA_POL_L_13KD"/>
    <property type="match status" value="1"/>
</dbReference>
<accession>M7ARS3</accession>
<dbReference type="InterPro" id="IPR022905">
    <property type="entry name" value="Rpo11-like"/>
</dbReference>
<dbReference type="GO" id="GO:0003677">
    <property type="term" value="F:DNA binding"/>
    <property type="evidence" value="ECO:0007669"/>
    <property type="project" value="InterPro"/>
</dbReference>
<comment type="similarity">
    <text evidence="6">Belongs to the archaeal Rpo11/eukaryotic RPB11/RPC19 RNA polymerase subunit family.</text>
</comment>
<keyword evidence="5" id="KW-0539">Nucleus</keyword>
<dbReference type="Proteomes" id="UP000031443">
    <property type="component" value="Unassembled WGS sequence"/>
</dbReference>
<organism evidence="9 10">
    <name type="scientific">Chelonia mydas</name>
    <name type="common">Green sea-turtle</name>
    <name type="synonym">Chelonia agassizi</name>
    <dbReference type="NCBI Taxonomy" id="8469"/>
    <lineage>
        <taxon>Eukaryota</taxon>
        <taxon>Metazoa</taxon>
        <taxon>Chordata</taxon>
        <taxon>Craniata</taxon>
        <taxon>Vertebrata</taxon>
        <taxon>Euteleostomi</taxon>
        <taxon>Archelosauria</taxon>
        <taxon>Testudinata</taxon>
        <taxon>Testudines</taxon>
        <taxon>Cryptodira</taxon>
        <taxon>Durocryptodira</taxon>
        <taxon>Americhelydia</taxon>
        <taxon>Chelonioidea</taxon>
        <taxon>Cheloniidae</taxon>
        <taxon>Chelonia</taxon>
    </lineage>
</organism>
<dbReference type="GO" id="GO:0005666">
    <property type="term" value="C:RNA polymerase III complex"/>
    <property type="evidence" value="ECO:0007669"/>
    <property type="project" value="TreeGrafter"/>
</dbReference>
<keyword evidence="10" id="KW-1185">Reference proteome</keyword>
<dbReference type="Gene3D" id="3.30.1360.10">
    <property type="entry name" value="RNA polymerase, RBP11-like subunit"/>
    <property type="match status" value="1"/>
</dbReference>
<gene>
    <name evidence="9" type="ORF">UY3_15583</name>
</gene>
<dbReference type="InterPro" id="IPR033898">
    <property type="entry name" value="RNAP_AC19"/>
</dbReference>
<keyword evidence="4" id="KW-0804">Transcription</keyword>
<dbReference type="PANTHER" id="PTHR13946:SF28">
    <property type="entry name" value="DNA-DIRECTED RNA POLYMERASES I AND III SUBUNIT RPAC2"/>
    <property type="match status" value="1"/>
</dbReference>
<comment type="subcellular location">
    <subcellularLocation>
        <location evidence="1">Nucleus</location>
    </subcellularLocation>
</comment>
<dbReference type="InterPro" id="IPR009025">
    <property type="entry name" value="RBP11-like_dimer"/>
</dbReference>
<protein>
    <recommendedName>
        <fullName evidence="2">DNA-directed RNA polymerases I and III subunit RPAC2</fullName>
    </recommendedName>
    <alternativeName>
        <fullName evidence="7">DNA-directed RNA polymerase I subunit D</fullName>
    </alternativeName>
</protein>
<sequence length="149" mass="16671">MREVSPIGITWLHERFDSGTVVLVQLCRCTLVQADGTDGNCVTFVLHDEDHTLGNSLRYMIMKNSEVEFCGYSITHPSESKINFRIQTRGGLLAIEPFRRGLTELVDVCQHVLSKFEEKVSRTFFSNGSSPPTSSGCPLQPQLPLFLAH</sequence>
<keyword evidence="3 9" id="KW-0240">DNA-directed RNA polymerase</keyword>
<dbReference type="CDD" id="cd07029">
    <property type="entry name" value="RNAP_I_III_AC19"/>
    <property type="match status" value="1"/>
</dbReference>
<evidence type="ECO:0000256" key="2">
    <source>
        <dbReference type="ARBA" id="ARBA00022079"/>
    </source>
</evidence>
<dbReference type="PANTHER" id="PTHR13946">
    <property type="entry name" value="DNA-DIRECTED RNA POLYMERASE I,II,III"/>
    <property type="match status" value="1"/>
</dbReference>
<dbReference type="STRING" id="8469.M7ARS3"/>
<proteinExistence type="inferred from homology"/>
<dbReference type="AlphaFoldDB" id="M7ARS3"/>
<dbReference type="GO" id="GO:0046983">
    <property type="term" value="F:protein dimerization activity"/>
    <property type="evidence" value="ECO:0007669"/>
    <property type="project" value="InterPro"/>
</dbReference>
<dbReference type="eggNOG" id="KOG3438">
    <property type="taxonomic scope" value="Eukaryota"/>
</dbReference>
<evidence type="ECO:0000256" key="6">
    <source>
        <dbReference type="ARBA" id="ARBA00025751"/>
    </source>
</evidence>
<dbReference type="InterPro" id="IPR008193">
    <property type="entry name" value="RNA_pol_Rpb11_13-16kDa_CS"/>
</dbReference>
<reference evidence="10" key="1">
    <citation type="journal article" date="2013" name="Nat. Genet.">
        <title>The draft genomes of soft-shell turtle and green sea turtle yield insights into the development and evolution of the turtle-specific body plan.</title>
        <authorList>
            <person name="Wang Z."/>
            <person name="Pascual-Anaya J."/>
            <person name="Zadissa A."/>
            <person name="Li W."/>
            <person name="Niimura Y."/>
            <person name="Huang Z."/>
            <person name="Li C."/>
            <person name="White S."/>
            <person name="Xiong Z."/>
            <person name="Fang D."/>
            <person name="Wang B."/>
            <person name="Ming Y."/>
            <person name="Chen Y."/>
            <person name="Zheng Y."/>
            <person name="Kuraku S."/>
            <person name="Pignatelli M."/>
            <person name="Herrero J."/>
            <person name="Beal K."/>
            <person name="Nozawa M."/>
            <person name="Li Q."/>
            <person name="Wang J."/>
            <person name="Zhang H."/>
            <person name="Yu L."/>
            <person name="Shigenobu S."/>
            <person name="Wang J."/>
            <person name="Liu J."/>
            <person name="Flicek P."/>
            <person name="Searle S."/>
            <person name="Wang J."/>
            <person name="Kuratani S."/>
            <person name="Yin Y."/>
            <person name="Aken B."/>
            <person name="Zhang G."/>
            <person name="Irie N."/>
        </authorList>
    </citation>
    <scope>NUCLEOTIDE SEQUENCE [LARGE SCALE GENOMIC DNA]</scope>
</reference>
<dbReference type="FunFam" id="3.30.1360.10:FF:000006">
    <property type="entry name" value="DNA-directed RNA polymerases I and III subunit RPAC2"/>
    <property type="match status" value="1"/>
</dbReference>
<evidence type="ECO:0000256" key="3">
    <source>
        <dbReference type="ARBA" id="ARBA00022478"/>
    </source>
</evidence>
<evidence type="ECO:0000313" key="10">
    <source>
        <dbReference type="Proteomes" id="UP000031443"/>
    </source>
</evidence>
<evidence type="ECO:0000259" key="8">
    <source>
        <dbReference type="Pfam" id="PF13656"/>
    </source>
</evidence>
<dbReference type="SUPFAM" id="SSF55257">
    <property type="entry name" value="RBP11-like subunits of RNA polymerase"/>
    <property type="match status" value="1"/>
</dbReference>
<name>M7ARS3_CHEMY</name>
<evidence type="ECO:0000313" key="9">
    <source>
        <dbReference type="EMBL" id="EMP27324.1"/>
    </source>
</evidence>
<dbReference type="GO" id="GO:0006362">
    <property type="term" value="P:transcription elongation by RNA polymerase I"/>
    <property type="evidence" value="ECO:0007669"/>
    <property type="project" value="TreeGrafter"/>
</dbReference>
<dbReference type="GO" id="GO:0006383">
    <property type="term" value="P:transcription by RNA polymerase III"/>
    <property type="evidence" value="ECO:0007669"/>
    <property type="project" value="TreeGrafter"/>
</dbReference>